<dbReference type="AlphaFoldDB" id="A0A9X4AE51"/>
<keyword evidence="1 4" id="KW-0479">Metal-binding</keyword>
<dbReference type="InterPro" id="IPR013341">
    <property type="entry name" value="Mandelate_racemase_N_dom"/>
</dbReference>
<feature type="binding site" evidence="3">
    <location>
        <position position="294"/>
    </location>
    <ligand>
        <name>substrate</name>
    </ligand>
</feature>
<feature type="binding site" evidence="4">
    <location>
        <position position="42"/>
    </location>
    <ligand>
        <name>Mg(2+)</name>
        <dbReference type="ChEBI" id="CHEBI:18420"/>
        <label>1</label>
    </ligand>
</feature>
<feature type="binding site" evidence="3">
    <location>
        <position position="383"/>
    </location>
    <ligand>
        <name>substrate</name>
    </ligand>
</feature>
<dbReference type="Gene3D" id="3.20.20.120">
    <property type="entry name" value="Enolase-like C-terminal domain"/>
    <property type="match status" value="1"/>
</dbReference>
<dbReference type="PANTHER" id="PTHR48080">
    <property type="entry name" value="D-GALACTONATE DEHYDRATASE-RELATED"/>
    <property type="match status" value="1"/>
</dbReference>
<organism evidence="8 9">
    <name type="scientific">Aquibacillus salsiterrae</name>
    <dbReference type="NCBI Taxonomy" id="2950439"/>
    <lineage>
        <taxon>Bacteria</taxon>
        <taxon>Bacillati</taxon>
        <taxon>Bacillota</taxon>
        <taxon>Bacilli</taxon>
        <taxon>Bacillales</taxon>
        <taxon>Bacillaceae</taxon>
        <taxon>Aquibacillus</taxon>
    </lineage>
</organism>
<protein>
    <submittedName>
        <fullName evidence="8">Mandelate racemase/muconate lactonizing enzyme family protein</fullName>
    </submittedName>
</protein>
<dbReference type="Pfam" id="PF02746">
    <property type="entry name" value="MR_MLE_N"/>
    <property type="match status" value="1"/>
</dbReference>
<dbReference type="SUPFAM" id="SSF54826">
    <property type="entry name" value="Enolase N-terminal domain-like"/>
    <property type="match status" value="1"/>
</dbReference>
<dbReference type="EMBL" id="JAMQKC010000002">
    <property type="protein sequence ID" value="MDC3416079.1"/>
    <property type="molecule type" value="Genomic_DNA"/>
</dbReference>
<dbReference type="InterPro" id="IPR029017">
    <property type="entry name" value="Enolase-like_N"/>
</dbReference>
<feature type="active site" description="Proton acceptor" evidence="2">
    <location>
        <position position="164"/>
    </location>
</feature>
<dbReference type="Pfam" id="PF13378">
    <property type="entry name" value="MR_MLE_C"/>
    <property type="match status" value="1"/>
</dbReference>
<evidence type="ECO:0000313" key="9">
    <source>
        <dbReference type="Proteomes" id="UP001145069"/>
    </source>
</evidence>
<dbReference type="Proteomes" id="UP001145069">
    <property type="component" value="Unassembled WGS sequence"/>
</dbReference>
<feature type="binding site" evidence="3">
    <location>
        <position position="15"/>
    </location>
    <ligand>
        <name>substrate</name>
    </ligand>
</feature>
<dbReference type="RefSeq" id="WP_272445062.1">
    <property type="nucleotide sequence ID" value="NZ_JAMQKC010000002.1"/>
</dbReference>
<feature type="binding site" evidence="4">
    <location>
        <position position="45"/>
    </location>
    <ligand>
        <name>Mg(2+)</name>
        <dbReference type="ChEBI" id="CHEBI:18420"/>
        <label>1</label>
    </ligand>
</feature>
<gene>
    <name evidence="8" type="ORF">NC799_04020</name>
</gene>
<feature type="active site" description="Proton donor" evidence="2">
    <location>
        <position position="90"/>
    </location>
</feature>
<name>A0A9X4AE51_9BACI</name>
<dbReference type="SFLD" id="SFLDS00001">
    <property type="entry name" value="Enolase"/>
    <property type="match status" value="1"/>
</dbReference>
<feature type="binding site" evidence="4">
    <location>
        <position position="295"/>
    </location>
    <ligand>
        <name>Mg(2+)</name>
        <dbReference type="ChEBI" id="CHEBI:18420"/>
        <label>1</label>
    </ligand>
</feature>
<dbReference type="SFLD" id="SFLDF00162">
    <property type="entry name" value="galactarate_dehydratase_2"/>
    <property type="match status" value="1"/>
</dbReference>
<feature type="binding site" evidence="4">
    <location>
        <position position="193"/>
    </location>
    <ligand>
        <name>Mg(2+)</name>
        <dbReference type="ChEBI" id="CHEBI:18420"/>
        <label>2</label>
    </ligand>
</feature>
<dbReference type="Gene3D" id="3.30.390.10">
    <property type="entry name" value="Enolase-like, N-terminal domain"/>
    <property type="match status" value="1"/>
</dbReference>
<comment type="caution">
    <text evidence="8">The sequence shown here is derived from an EMBL/GenBank/DDBJ whole genome shotgun (WGS) entry which is preliminary data.</text>
</comment>
<evidence type="ECO:0000256" key="3">
    <source>
        <dbReference type="PIRSR" id="PIRSR633977-2"/>
    </source>
</evidence>
<dbReference type="GO" id="GO:0046872">
    <property type="term" value="F:metal ion binding"/>
    <property type="evidence" value="ECO:0007669"/>
    <property type="project" value="UniProtKB-KW"/>
</dbReference>
<keyword evidence="4" id="KW-0460">Magnesium</keyword>
<evidence type="ECO:0000259" key="7">
    <source>
        <dbReference type="Pfam" id="PF13378"/>
    </source>
</evidence>
<dbReference type="InterPro" id="IPR029065">
    <property type="entry name" value="Enolase_C-like"/>
</dbReference>
<evidence type="ECO:0000313" key="8">
    <source>
        <dbReference type="EMBL" id="MDC3416079.1"/>
    </source>
</evidence>
<dbReference type="InterPro" id="IPR034593">
    <property type="entry name" value="DgoD-like"/>
</dbReference>
<dbReference type="SUPFAM" id="SSF51604">
    <property type="entry name" value="Enolase C-terminal domain-like"/>
    <property type="match status" value="1"/>
</dbReference>
<feature type="binding site" evidence="4">
    <location>
        <position position="244"/>
    </location>
    <ligand>
        <name>Mg(2+)</name>
        <dbReference type="ChEBI" id="CHEBI:18420"/>
        <label>2</label>
    </ligand>
</feature>
<dbReference type="InterPro" id="IPR036849">
    <property type="entry name" value="Enolase-like_C_sf"/>
</dbReference>
<keyword evidence="9" id="KW-1185">Reference proteome</keyword>
<evidence type="ECO:0000256" key="1">
    <source>
        <dbReference type="ARBA" id="ARBA00022723"/>
    </source>
</evidence>
<feature type="binding site" evidence="3">
    <location>
        <position position="89"/>
    </location>
    <ligand>
        <name>substrate</name>
    </ligand>
</feature>
<feature type="binding site" evidence="4">
    <location>
        <position position="219"/>
    </location>
    <ligand>
        <name>Mg(2+)</name>
        <dbReference type="ChEBI" id="CHEBI:18420"/>
        <label>2</label>
    </ligand>
</feature>
<comment type="cofactor">
    <cofactor evidence="4">
        <name>Mg(2+)</name>
        <dbReference type="ChEBI" id="CHEBI:18420"/>
    </cofactor>
    <text evidence="4">Binds 2 magnesium ions per subunit.</text>
</comment>
<reference evidence="8" key="1">
    <citation type="submission" date="2022-06" db="EMBL/GenBank/DDBJ databases">
        <title>Aquibacillus sp. a new bacterium isolated from soil saline samples.</title>
        <authorList>
            <person name="Galisteo C."/>
            <person name="De La Haba R."/>
            <person name="Sanchez-Porro C."/>
            <person name="Ventosa A."/>
        </authorList>
    </citation>
    <scope>NUCLEOTIDE SEQUENCE</scope>
    <source>
        <strain evidence="8">3ASR75-54</strain>
    </source>
</reference>
<evidence type="ECO:0000256" key="4">
    <source>
        <dbReference type="PIRSR" id="PIRSR633977-3"/>
    </source>
</evidence>
<evidence type="ECO:0000256" key="5">
    <source>
        <dbReference type="PIRSR" id="PIRSR633977-4"/>
    </source>
</evidence>
<evidence type="ECO:0000259" key="6">
    <source>
        <dbReference type="Pfam" id="PF02746"/>
    </source>
</evidence>
<evidence type="ECO:0000256" key="2">
    <source>
        <dbReference type="PIRSR" id="PIRSR633977-1"/>
    </source>
</evidence>
<feature type="site" description="Increases basicity of active site Tyr" evidence="5">
    <location>
        <position position="162"/>
    </location>
</feature>
<feature type="domain" description="Enolase C-terminal" evidence="7">
    <location>
        <begin position="150"/>
        <end position="360"/>
    </location>
</feature>
<proteinExistence type="predicted"/>
<dbReference type="SFLD" id="SFLDG00309">
    <property type="entry name" value="galactarate_dehydratase"/>
    <property type="match status" value="1"/>
</dbReference>
<dbReference type="InterPro" id="IPR033977">
    <property type="entry name" value="Galactarate_dehydratase_2"/>
</dbReference>
<accession>A0A9X4AE51</accession>
<sequence>MKIVDLKLTVVGVPRHTGFVNKHVIIELFTDEGLIGIGEMSDFSHLPRYAVDVSDLTNVLRSILVGKDPFDISLINQELIGNFPEAMYYYEKGSFIRNGVDAALHDVCAKYLNISVSELLGGHVREKIKVCYPIFRHRFLSEVEGNLATVRKRFNQGFDVFRLYVGKNLDADEAFLDGVAKEFGSKVTIKSLDFSHLLDWKESLRAVKRLSNYSFELIESPALANDFDGLREFRTRVDEPISEHVWSFRQQYEMIKRDSVDIFNISPIFIGGLTAAKKAASAAEVAGKSCLLGTTQELSIGTAAMAHLGSTLLNLNYTSDPTGPELYVSDIVKDKITYENGYLNVPSKGVKGLGVELDPDKIEKYRVDDLSWGKVTVHQLQDRTSECSGEKLK</sequence>
<feature type="domain" description="Mandelate racemase/muconate lactonizing enzyme N-terminal" evidence="6">
    <location>
        <begin position="16"/>
        <end position="121"/>
    </location>
</feature>